<keyword evidence="7" id="KW-0732">Signal</keyword>
<evidence type="ECO:0000256" key="4">
    <source>
        <dbReference type="ARBA" id="ARBA00023163"/>
    </source>
</evidence>
<keyword evidence="11" id="KW-1185">Reference proteome</keyword>
<dbReference type="GO" id="GO:0003700">
    <property type="term" value="F:DNA-binding transcription factor activity"/>
    <property type="evidence" value="ECO:0007669"/>
    <property type="project" value="TreeGrafter"/>
</dbReference>
<comment type="function">
    <text evidence="5">May be an activator protein for the gylABX operon.</text>
</comment>
<dbReference type="GO" id="GO:0003677">
    <property type="term" value="F:DNA binding"/>
    <property type="evidence" value="ECO:0007669"/>
    <property type="project" value="UniProtKB-KW"/>
</dbReference>
<dbReference type="OrthoDB" id="3734039at2"/>
<feature type="chain" id="PRO_5022824001" description="Glycerol operon regulatory protein" evidence="7">
    <location>
        <begin position="27"/>
        <end position="262"/>
    </location>
</feature>
<evidence type="ECO:0000256" key="2">
    <source>
        <dbReference type="ARBA" id="ARBA00023015"/>
    </source>
</evidence>
<proteinExistence type="predicted"/>
<dbReference type="InterPro" id="IPR050707">
    <property type="entry name" value="HTH_MetabolicPath_Reg"/>
</dbReference>
<dbReference type="InterPro" id="IPR014757">
    <property type="entry name" value="Tscrpt_reg_IclR_C"/>
</dbReference>
<dbReference type="PANTHER" id="PTHR30136:SF24">
    <property type="entry name" value="HTH-TYPE TRANSCRIPTIONAL REPRESSOR ALLR"/>
    <property type="match status" value="1"/>
</dbReference>
<dbReference type="InterPro" id="IPR036390">
    <property type="entry name" value="WH_DNA-bd_sf"/>
</dbReference>
<comment type="caution">
    <text evidence="10">The sequence shown here is derived from an EMBL/GenBank/DDBJ whole genome shotgun (WGS) entry which is preliminary data.</text>
</comment>
<dbReference type="GO" id="GO:0006071">
    <property type="term" value="P:glycerol metabolic process"/>
    <property type="evidence" value="ECO:0007669"/>
    <property type="project" value="UniProtKB-KW"/>
</dbReference>
<keyword evidence="2" id="KW-0805">Transcription regulation</keyword>
<dbReference type="PANTHER" id="PTHR30136">
    <property type="entry name" value="HELIX-TURN-HELIX TRANSCRIPTIONAL REGULATOR, ICLR FAMILY"/>
    <property type="match status" value="1"/>
</dbReference>
<name>A0A5C4VR26_9ACTN</name>
<dbReference type="EMBL" id="VDMP01000025">
    <property type="protein sequence ID" value="TNM38363.1"/>
    <property type="molecule type" value="Genomic_DNA"/>
</dbReference>
<feature type="domain" description="IclR-ED" evidence="9">
    <location>
        <begin position="67"/>
        <end position="249"/>
    </location>
</feature>
<dbReference type="PROSITE" id="PS51077">
    <property type="entry name" value="HTH_ICLR"/>
    <property type="match status" value="1"/>
</dbReference>
<dbReference type="SMART" id="SM00346">
    <property type="entry name" value="HTH_ICLR"/>
    <property type="match status" value="1"/>
</dbReference>
<dbReference type="Pfam" id="PF01614">
    <property type="entry name" value="IclR_C"/>
    <property type="match status" value="1"/>
</dbReference>
<dbReference type="Gene3D" id="1.10.10.10">
    <property type="entry name" value="Winged helix-like DNA-binding domain superfamily/Winged helix DNA-binding domain"/>
    <property type="match status" value="1"/>
</dbReference>
<evidence type="ECO:0000256" key="3">
    <source>
        <dbReference type="ARBA" id="ARBA00023125"/>
    </source>
</evidence>
<organism evidence="10 11">
    <name type="scientific">Nocardioides albidus</name>
    <dbReference type="NCBI Taxonomy" id="1517589"/>
    <lineage>
        <taxon>Bacteria</taxon>
        <taxon>Bacillati</taxon>
        <taxon>Actinomycetota</taxon>
        <taxon>Actinomycetes</taxon>
        <taxon>Propionibacteriales</taxon>
        <taxon>Nocardioidaceae</taxon>
        <taxon>Nocardioides</taxon>
    </lineage>
</organism>
<dbReference type="FunFam" id="1.10.10.10:FF:000056">
    <property type="entry name" value="IclR family transcriptional regulator"/>
    <property type="match status" value="1"/>
</dbReference>
<keyword evidence="4" id="KW-0804">Transcription</keyword>
<gene>
    <name evidence="10" type="ORF">FHP29_13930</name>
</gene>
<evidence type="ECO:0000313" key="10">
    <source>
        <dbReference type="EMBL" id="TNM38363.1"/>
    </source>
</evidence>
<feature type="signal peptide" evidence="7">
    <location>
        <begin position="1"/>
        <end position="26"/>
    </location>
</feature>
<dbReference type="RefSeq" id="WP_139623477.1">
    <property type="nucleotide sequence ID" value="NZ_VDMP01000025.1"/>
</dbReference>
<dbReference type="PROSITE" id="PS51078">
    <property type="entry name" value="ICLR_ED"/>
    <property type="match status" value="1"/>
</dbReference>
<keyword evidence="3" id="KW-0238">DNA-binding</keyword>
<dbReference type="Gene3D" id="3.30.450.40">
    <property type="match status" value="1"/>
</dbReference>
<evidence type="ECO:0000256" key="7">
    <source>
        <dbReference type="SAM" id="SignalP"/>
    </source>
</evidence>
<feature type="domain" description="HTH iclR-type" evidence="8">
    <location>
        <begin position="4"/>
        <end position="66"/>
    </location>
</feature>
<sequence length="262" mass="27804">MREVPAAANALAMLRFLAAQPSPVTATTLAAEVGVPRSTTYQLLATMEAQGFVMSYPEDRRYGLGPAAYDLGAGYLRQVPLQRIARKPVAALKERVGFSVHMTVLHGRDVVYVLEDKTPGGPHLLTEVGVRLPAVRTASGRAMLAMLTPEQLRASLTALPGLDRGSGQSRLSAVREELRQVRARGYATEVGEVAEGLASVAVAVIDSQEYPVAAVAVTYPIGAVADDSVEALAGEVTRTARELGRRMGRRASGAATREGRRG</sequence>
<protein>
    <recommendedName>
        <fullName evidence="6">Glycerol operon regulatory protein</fullName>
    </recommendedName>
</protein>
<dbReference type="GO" id="GO:0045892">
    <property type="term" value="P:negative regulation of DNA-templated transcription"/>
    <property type="evidence" value="ECO:0007669"/>
    <property type="project" value="TreeGrafter"/>
</dbReference>
<dbReference type="Proteomes" id="UP000313231">
    <property type="component" value="Unassembled WGS sequence"/>
</dbReference>
<reference evidence="10 11" key="1">
    <citation type="journal article" date="2016" name="Int. J. Syst. Evol. Microbiol.">
        <title>Nocardioides albidus sp. nov., an actinobacterium isolated from garden soil.</title>
        <authorList>
            <person name="Singh H."/>
            <person name="Du J."/>
            <person name="Trinh H."/>
            <person name="Won K."/>
            <person name="Yang J.E."/>
            <person name="Yin C."/>
            <person name="Kook M."/>
            <person name="Yi T.H."/>
        </authorList>
    </citation>
    <scope>NUCLEOTIDE SEQUENCE [LARGE SCALE GENOMIC DNA]</scope>
    <source>
        <strain evidence="10 11">CCTCC AB 2015297</strain>
    </source>
</reference>
<evidence type="ECO:0000256" key="6">
    <source>
        <dbReference type="ARBA" id="ARBA00070406"/>
    </source>
</evidence>
<evidence type="ECO:0000256" key="5">
    <source>
        <dbReference type="ARBA" id="ARBA00058938"/>
    </source>
</evidence>
<dbReference type="InterPro" id="IPR029016">
    <property type="entry name" value="GAF-like_dom_sf"/>
</dbReference>
<evidence type="ECO:0000313" key="11">
    <source>
        <dbReference type="Proteomes" id="UP000313231"/>
    </source>
</evidence>
<dbReference type="Pfam" id="PF09339">
    <property type="entry name" value="HTH_IclR"/>
    <property type="match status" value="1"/>
</dbReference>
<evidence type="ECO:0000259" key="8">
    <source>
        <dbReference type="PROSITE" id="PS51077"/>
    </source>
</evidence>
<evidence type="ECO:0000256" key="1">
    <source>
        <dbReference type="ARBA" id="ARBA00022798"/>
    </source>
</evidence>
<dbReference type="SUPFAM" id="SSF46785">
    <property type="entry name" value="Winged helix' DNA-binding domain"/>
    <property type="match status" value="1"/>
</dbReference>
<keyword evidence="1" id="KW-0319">Glycerol metabolism</keyword>
<dbReference type="SUPFAM" id="SSF55781">
    <property type="entry name" value="GAF domain-like"/>
    <property type="match status" value="1"/>
</dbReference>
<evidence type="ECO:0000259" key="9">
    <source>
        <dbReference type="PROSITE" id="PS51078"/>
    </source>
</evidence>
<dbReference type="AlphaFoldDB" id="A0A5C4VR26"/>
<accession>A0A5C4VR26</accession>
<dbReference type="InterPro" id="IPR005471">
    <property type="entry name" value="Tscrpt_reg_IclR_N"/>
</dbReference>
<dbReference type="InterPro" id="IPR036388">
    <property type="entry name" value="WH-like_DNA-bd_sf"/>
</dbReference>